<dbReference type="Pfam" id="PF12763">
    <property type="entry name" value="EH"/>
    <property type="match status" value="2"/>
</dbReference>
<sequence>MAGTGGGDPWRISGEDRVKHDSQFFQLKPVNGFVTGEQARGFFMQSGLPTAVLGQIWTLADMNSDGKMDKKEFSIAMHLIKKKLQGYELPKVLPAGLKADPSPVMGSFGTMPTPNMPMSVGVGSGMSMGMPMIGTMAPTSMVGSSMTMPIMANGVTPVMGQGAYMGGPVMGAQKVMDNKPRAGSFGTLPQTSSQSFAMPHPSKLKYTQMFNTNDRHKRGHLTGVEARALLVQSGLPQPILAQIWTLSDIDKDGKLTCDEFCIAMHLADLAKSGRPLPQKLPPELLSGFKGRSDSFGSAPPQVHPPTGAPQQKDAFGDLLGSMGMPLPQPQAPCSNRGRENGRNKTSRRKANFDKGQAELDRRRQLLQEQLQQENQARMEKERQEQEKRERIRQEIERQRQMDWERQRKEQLLSEKGREYEQLGAIKSQTSNLKCEYESLQGKKAEIAQKIEQVRNGVTEFTSSIEEMKTIRDTKLAAINKLQKELQDMNQKFTHQQHDREQLSLKVQTTIQTDTHRTVLHSVELKKTTIQRLKKDLEQIEQETESKLIEIDNNNTELSKLNNRISELQNSMVAAQKSQTTQKQTEEEIKKKQEKERQERLRKEFEAQRKKEEIEQKQKEEKNNNKSVFQQDSSSSSWFDFGSQNKTSAGSDDIWGSTFGSAATTDQSQQNDIWSGGDQASKGGNLWGSADQSSQQTDKKDIWSSAFSSQPEPSSKVVDTGNKNKKQYKALFQFEARNTDELSLVPGDIIWVPEDQSGAEPGWIGGEKDGKSGWFPQAYAEEVQDQSSQFTSDAFSGASSAVDAFSDRAVENLRSTESPFGSEVSPSPTPGQGQTAPDGLQAQALYPWKAKKDNHLTFNKGDVILVKEQQEISRSETPVGSIDKNDGILPSQPEETSIEGEYYVAAYTYTSVEAADLTFNQGDVIQVTKKDGDWWTGTLAGRSGIFPANYVKKMEGQKPVASVTATTTTTEVSSPPPVSVANILTTAVAETSQKSTLKKPEIATVIAPYTATGPEQLSLSPGQLIQVRKKSPSGWWEGELQARGQKKKIGWFPANYVKLLGSSSRRSTPDTMLQSHIDRVIALYPYIAQNDDELTFHKDSVINVINKDDPNWWHGEQNGHTGAFYTPMAEAKVMTEEELNSVFVNWKELIQCNRKLLKALRVRKTMCGEGQVIQVIGDILCENIPHMTPYIRFCSCQLSAAALIQHKTETSPEFKEVQKICVQNSKTKGMPLSSFLLKPMQRITKYPLMIEKILQYTPEDHPDNQNLTDALSKAEELCSQKITFNSVTNCLGPRKLLYSGTLYKPIFLNEVAVKKPSDEDADPCQFHISHIDRVFNLKATNQTERDNWVKHIEAASRHYLDTERKKREKAHSLIYGMKIQNIHEILCIELKSISMGRLLVVICEGVNLTSTNSDVRRTGGVGRLLVVIVEGTDLIASDENGKSDPYCEVNFLGRTEVRVKEIYNETRNKRGPIQKRLLLHEVKTGEVLVKLDLQLYENS</sequence>
<dbReference type="CDD" id="cd00160">
    <property type="entry name" value="RhoGEF"/>
    <property type="match status" value="1"/>
</dbReference>
<dbReference type="InterPro" id="IPR001849">
    <property type="entry name" value="PH_domain"/>
</dbReference>
<dbReference type="Pfam" id="PF00018">
    <property type="entry name" value="SH3_1"/>
    <property type="match status" value="2"/>
</dbReference>
<dbReference type="InterPro" id="IPR000219">
    <property type="entry name" value="DH_dom"/>
</dbReference>
<protein>
    <recommendedName>
        <fullName evidence="17">Intersectin-1</fullName>
    </recommendedName>
</protein>
<evidence type="ECO:0000313" key="15">
    <source>
        <dbReference type="EMBL" id="KAJ8314820.1"/>
    </source>
</evidence>
<feature type="domain" description="SH3" evidence="9">
    <location>
        <begin position="722"/>
        <end position="784"/>
    </location>
</feature>
<dbReference type="CDD" id="cd11838">
    <property type="entry name" value="SH3_Intersectin_3"/>
    <property type="match status" value="1"/>
</dbReference>
<dbReference type="InterPro" id="IPR035892">
    <property type="entry name" value="C2_domain_sf"/>
</dbReference>
<keyword evidence="16" id="KW-1185">Reference proteome</keyword>
<dbReference type="PROSITE" id="PS50002">
    <property type="entry name" value="SH3"/>
    <property type="match status" value="4"/>
</dbReference>
<dbReference type="SUPFAM" id="SSF50044">
    <property type="entry name" value="SH3-domain"/>
    <property type="match status" value="5"/>
</dbReference>
<feature type="domain" description="SH3" evidence="9">
    <location>
        <begin position="997"/>
        <end position="1061"/>
    </location>
</feature>
<dbReference type="SUPFAM" id="SSF47473">
    <property type="entry name" value="EF-hand"/>
    <property type="match status" value="2"/>
</dbReference>
<feature type="region of interest" description="Disordered" evidence="8">
    <location>
        <begin position="272"/>
        <end position="357"/>
    </location>
</feature>
<dbReference type="SUPFAM" id="SSF50729">
    <property type="entry name" value="PH domain-like"/>
    <property type="match status" value="1"/>
</dbReference>
<evidence type="ECO:0000259" key="10">
    <source>
        <dbReference type="PROSITE" id="PS50003"/>
    </source>
</evidence>
<accession>A0ABQ9FGK5</accession>
<dbReference type="PROSITE" id="PS50004">
    <property type="entry name" value="C2"/>
    <property type="match status" value="1"/>
</dbReference>
<evidence type="ECO:0000256" key="8">
    <source>
        <dbReference type="SAM" id="MobiDB-lite"/>
    </source>
</evidence>
<dbReference type="InterPro" id="IPR035899">
    <property type="entry name" value="DBL_dom_sf"/>
</dbReference>
<dbReference type="SMART" id="SM00054">
    <property type="entry name" value="EFh"/>
    <property type="match status" value="2"/>
</dbReference>
<feature type="compositionally biased region" description="Polar residues" evidence="8">
    <location>
        <begin position="814"/>
        <end position="834"/>
    </location>
</feature>
<dbReference type="Pfam" id="PF00621">
    <property type="entry name" value="RhoGEF"/>
    <property type="match status" value="1"/>
</dbReference>
<keyword evidence="4" id="KW-0254">Endocytosis</keyword>
<dbReference type="Proteomes" id="UP001217089">
    <property type="component" value="Unassembled WGS sequence"/>
</dbReference>
<keyword evidence="2 6" id="KW-0728">SH3 domain</keyword>
<dbReference type="PROSITE" id="PS00018">
    <property type="entry name" value="EF_HAND_1"/>
    <property type="match status" value="2"/>
</dbReference>
<feature type="coiled-coil region" evidence="7">
    <location>
        <begin position="464"/>
        <end position="498"/>
    </location>
</feature>
<dbReference type="InterPro" id="IPR000261">
    <property type="entry name" value="EH_dom"/>
</dbReference>
<dbReference type="InterPro" id="IPR000008">
    <property type="entry name" value="C2_dom"/>
</dbReference>
<feature type="domain" description="EH" evidence="13">
    <location>
        <begin position="202"/>
        <end position="291"/>
    </location>
</feature>
<organism evidence="15 16">
    <name type="scientific">Tegillarca granosa</name>
    <name type="common">Malaysian cockle</name>
    <name type="synonym">Anadara granosa</name>
    <dbReference type="NCBI Taxonomy" id="220873"/>
    <lineage>
        <taxon>Eukaryota</taxon>
        <taxon>Metazoa</taxon>
        <taxon>Spiralia</taxon>
        <taxon>Lophotrochozoa</taxon>
        <taxon>Mollusca</taxon>
        <taxon>Bivalvia</taxon>
        <taxon>Autobranchia</taxon>
        <taxon>Pteriomorphia</taxon>
        <taxon>Arcoida</taxon>
        <taxon>Arcoidea</taxon>
        <taxon>Arcidae</taxon>
        <taxon>Tegillarca</taxon>
    </lineage>
</organism>
<dbReference type="CDD" id="cd11839">
    <property type="entry name" value="SH3_Intersectin_4"/>
    <property type="match status" value="1"/>
</dbReference>
<dbReference type="SUPFAM" id="SSF48065">
    <property type="entry name" value="DBL homology domain (DH-domain)"/>
    <property type="match status" value="1"/>
</dbReference>
<feature type="domain" description="DH" evidence="12">
    <location>
        <begin position="1123"/>
        <end position="1276"/>
    </location>
</feature>
<keyword evidence="7" id="KW-0175">Coiled coil</keyword>
<dbReference type="SMART" id="SM00326">
    <property type="entry name" value="SH3"/>
    <property type="match status" value="5"/>
</dbReference>
<dbReference type="Pfam" id="PF14604">
    <property type="entry name" value="SH3_9"/>
    <property type="match status" value="2"/>
</dbReference>
<dbReference type="InterPro" id="IPR001452">
    <property type="entry name" value="SH3_domain"/>
</dbReference>
<evidence type="ECO:0000259" key="9">
    <source>
        <dbReference type="PROSITE" id="PS50002"/>
    </source>
</evidence>
<evidence type="ECO:0000259" key="14">
    <source>
        <dbReference type="PROSITE" id="PS50222"/>
    </source>
</evidence>
<keyword evidence="5" id="KW-0106">Calcium</keyword>
<dbReference type="Pfam" id="PF16652">
    <property type="entry name" value="PH_13"/>
    <property type="match status" value="1"/>
</dbReference>
<dbReference type="PROSITE" id="PS50010">
    <property type="entry name" value="DH_2"/>
    <property type="match status" value="1"/>
</dbReference>
<dbReference type="CDD" id="cd00052">
    <property type="entry name" value="EH"/>
    <property type="match status" value="2"/>
</dbReference>
<dbReference type="Gene3D" id="1.10.238.10">
    <property type="entry name" value="EF-hand"/>
    <property type="match status" value="2"/>
</dbReference>
<comment type="caution">
    <text evidence="15">The sequence shown here is derived from an EMBL/GenBank/DDBJ whole genome shotgun (WGS) entry which is preliminary data.</text>
</comment>
<evidence type="ECO:0000256" key="3">
    <source>
        <dbReference type="ARBA" id="ARBA00022490"/>
    </source>
</evidence>
<evidence type="ECO:0000256" key="2">
    <source>
        <dbReference type="ARBA" id="ARBA00022443"/>
    </source>
</evidence>
<evidence type="ECO:0000313" key="16">
    <source>
        <dbReference type="Proteomes" id="UP001217089"/>
    </source>
</evidence>
<dbReference type="PANTHER" id="PTHR46006">
    <property type="entry name" value="RHO GUANINE NUCLEOTIDE EXCHANGE FACTOR AT 64C, ISOFORM A"/>
    <property type="match status" value="1"/>
</dbReference>
<feature type="region of interest" description="Disordered" evidence="8">
    <location>
        <begin position="572"/>
        <end position="721"/>
    </location>
</feature>
<dbReference type="SMART" id="SM00325">
    <property type="entry name" value="RhoGEF"/>
    <property type="match status" value="1"/>
</dbReference>
<dbReference type="Gene3D" id="2.30.30.40">
    <property type="entry name" value="SH3 Domains"/>
    <property type="match status" value="5"/>
</dbReference>
<dbReference type="SMART" id="SM00233">
    <property type="entry name" value="PH"/>
    <property type="match status" value="1"/>
</dbReference>
<dbReference type="EMBL" id="JARBDR010000337">
    <property type="protein sequence ID" value="KAJ8314820.1"/>
    <property type="molecule type" value="Genomic_DNA"/>
</dbReference>
<feature type="domain" description="EF-hand" evidence="14">
    <location>
        <begin position="48"/>
        <end position="83"/>
    </location>
</feature>
<evidence type="ECO:0000259" key="13">
    <source>
        <dbReference type="PROSITE" id="PS50031"/>
    </source>
</evidence>
<dbReference type="InterPro" id="IPR018247">
    <property type="entry name" value="EF_Hand_1_Ca_BS"/>
</dbReference>
<feature type="domain" description="SH3" evidence="9">
    <location>
        <begin position="1074"/>
        <end position="1133"/>
    </location>
</feature>
<feature type="compositionally biased region" description="Low complexity" evidence="8">
    <location>
        <begin position="624"/>
        <end position="643"/>
    </location>
</feature>
<dbReference type="InterPro" id="IPR036028">
    <property type="entry name" value="SH3-like_dom_sf"/>
</dbReference>
<reference evidence="15 16" key="1">
    <citation type="submission" date="2022-12" db="EMBL/GenBank/DDBJ databases">
        <title>Chromosome-level genome of Tegillarca granosa.</title>
        <authorList>
            <person name="Kim J."/>
        </authorList>
    </citation>
    <scope>NUCLEOTIDE SEQUENCE [LARGE SCALE GENOMIC DNA]</scope>
    <source>
        <strain evidence="15">Teg-2019</strain>
        <tissue evidence="15">Adductor muscle</tissue>
    </source>
</reference>
<dbReference type="InterPro" id="IPR011992">
    <property type="entry name" value="EF-hand-dom_pair"/>
</dbReference>
<feature type="domain" description="PH" evidence="10">
    <location>
        <begin position="1325"/>
        <end position="1356"/>
    </location>
</feature>
<feature type="domain" description="EF-hand" evidence="14">
    <location>
        <begin position="235"/>
        <end position="270"/>
    </location>
</feature>
<dbReference type="InterPro" id="IPR011993">
    <property type="entry name" value="PH-like_dom_sf"/>
</dbReference>
<dbReference type="PROSITE" id="PS50003">
    <property type="entry name" value="PH_DOMAIN"/>
    <property type="match status" value="1"/>
</dbReference>
<keyword evidence="3" id="KW-0963">Cytoplasm</keyword>
<dbReference type="PANTHER" id="PTHR46006:SF6">
    <property type="entry name" value="INTERSECTIN-2 ISOFORM X1"/>
    <property type="match status" value="1"/>
</dbReference>
<evidence type="ECO:0008006" key="17">
    <source>
        <dbReference type="Google" id="ProtNLM"/>
    </source>
</evidence>
<feature type="region of interest" description="Disordered" evidence="8">
    <location>
        <begin position="814"/>
        <end position="837"/>
    </location>
</feature>
<dbReference type="PROSITE" id="PS50222">
    <property type="entry name" value="EF_HAND_2"/>
    <property type="match status" value="2"/>
</dbReference>
<evidence type="ECO:0000256" key="4">
    <source>
        <dbReference type="ARBA" id="ARBA00022583"/>
    </source>
</evidence>
<dbReference type="SUPFAM" id="SSF49562">
    <property type="entry name" value="C2 domain (Calcium/lipid-binding domain, CaLB)"/>
    <property type="match status" value="1"/>
</dbReference>
<evidence type="ECO:0000256" key="6">
    <source>
        <dbReference type="PROSITE-ProRule" id="PRU00192"/>
    </source>
</evidence>
<feature type="domain" description="C2" evidence="11">
    <location>
        <begin position="1404"/>
        <end position="1498"/>
    </location>
</feature>
<feature type="compositionally biased region" description="Basic and acidic residues" evidence="8">
    <location>
        <begin position="583"/>
        <end position="623"/>
    </location>
</feature>
<dbReference type="PRINTS" id="PR00452">
    <property type="entry name" value="SH3DOMAIN"/>
</dbReference>
<feature type="domain" description="EH" evidence="13">
    <location>
        <begin position="16"/>
        <end position="97"/>
    </location>
</feature>
<gene>
    <name evidence="15" type="ORF">KUTeg_006970</name>
</gene>
<feature type="compositionally biased region" description="Polar residues" evidence="8">
    <location>
        <begin position="657"/>
        <end position="672"/>
    </location>
</feature>
<comment type="subcellular location">
    <subcellularLocation>
        <location evidence="1">Cytoplasm</location>
    </subcellularLocation>
</comment>
<dbReference type="InterPro" id="IPR051480">
    <property type="entry name" value="Endocytic_GEF_Adapter"/>
</dbReference>
<feature type="domain" description="SH3" evidence="9">
    <location>
        <begin position="897"/>
        <end position="955"/>
    </location>
</feature>
<feature type="compositionally biased region" description="Low complexity" evidence="8">
    <location>
        <begin position="703"/>
        <end position="714"/>
    </location>
</feature>
<evidence type="ECO:0000256" key="5">
    <source>
        <dbReference type="ARBA" id="ARBA00022837"/>
    </source>
</evidence>
<dbReference type="SMART" id="SM00027">
    <property type="entry name" value="EH"/>
    <property type="match status" value="2"/>
</dbReference>
<dbReference type="InterPro" id="IPR002048">
    <property type="entry name" value="EF_hand_dom"/>
</dbReference>
<dbReference type="Gene3D" id="2.30.29.30">
    <property type="entry name" value="Pleckstrin-homology domain (PH domain)/Phosphotyrosine-binding domain (PTB)"/>
    <property type="match status" value="1"/>
</dbReference>
<dbReference type="PROSITE" id="PS50031">
    <property type="entry name" value="EH"/>
    <property type="match status" value="2"/>
</dbReference>
<evidence type="ECO:0000259" key="11">
    <source>
        <dbReference type="PROSITE" id="PS50004"/>
    </source>
</evidence>
<dbReference type="Gene3D" id="2.60.40.150">
    <property type="entry name" value="C2 domain"/>
    <property type="match status" value="1"/>
</dbReference>
<proteinExistence type="predicted"/>
<evidence type="ECO:0000256" key="1">
    <source>
        <dbReference type="ARBA" id="ARBA00004496"/>
    </source>
</evidence>
<evidence type="ECO:0000259" key="12">
    <source>
        <dbReference type="PROSITE" id="PS50010"/>
    </source>
</evidence>
<dbReference type="Gene3D" id="1.20.900.10">
    <property type="entry name" value="Dbl homology (DH) domain"/>
    <property type="match status" value="1"/>
</dbReference>
<name>A0ABQ9FGK5_TEGGR</name>
<evidence type="ECO:0000256" key="7">
    <source>
        <dbReference type="SAM" id="Coils"/>
    </source>
</evidence>